<accession>A0AAV8UJN3</accession>
<sequence length="139" mass="15908">MMPPSSDEEEESDDGRRPMGQNPNAGMMPPSSDEEEYEDEEVNGMGQNPRAGMMPPSSDEEEDESEEEEDDDLNGGSRGAEPEQRARRVLSAEDQELVRRDMERLALVRQKREEDRQKRIREEGWDRFAPVTETNKPPA</sequence>
<feature type="compositionally biased region" description="Acidic residues" evidence="1">
    <location>
        <begin position="32"/>
        <end position="42"/>
    </location>
</feature>
<evidence type="ECO:0000256" key="1">
    <source>
        <dbReference type="SAM" id="MobiDB-lite"/>
    </source>
</evidence>
<feature type="compositionally biased region" description="Acidic residues" evidence="1">
    <location>
        <begin position="58"/>
        <end position="73"/>
    </location>
</feature>
<feature type="compositionally biased region" description="Acidic residues" evidence="1">
    <location>
        <begin position="1"/>
        <end position="13"/>
    </location>
</feature>
<feature type="compositionally biased region" description="Basic and acidic residues" evidence="1">
    <location>
        <begin position="110"/>
        <end position="126"/>
    </location>
</feature>
<gene>
    <name evidence="2" type="ORF">NDN08_006045</name>
</gene>
<feature type="region of interest" description="Disordered" evidence="1">
    <location>
        <begin position="1"/>
        <end position="96"/>
    </location>
</feature>
<reference evidence="2 3" key="1">
    <citation type="journal article" date="2023" name="Nat. Commun.">
        <title>Origin of minicircular mitochondrial genomes in red algae.</title>
        <authorList>
            <person name="Lee Y."/>
            <person name="Cho C.H."/>
            <person name="Lee Y.M."/>
            <person name="Park S.I."/>
            <person name="Yang J.H."/>
            <person name="West J.A."/>
            <person name="Bhattacharya D."/>
            <person name="Yoon H.S."/>
        </authorList>
    </citation>
    <scope>NUCLEOTIDE SEQUENCE [LARGE SCALE GENOMIC DNA]</scope>
    <source>
        <strain evidence="2 3">CCMP1338</strain>
        <tissue evidence="2">Whole cell</tissue>
    </source>
</reference>
<comment type="caution">
    <text evidence="2">The sequence shown here is derived from an EMBL/GenBank/DDBJ whole genome shotgun (WGS) entry which is preliminary data.</text>
</comment>
<dbReference type="EMBL" id="JAMWBK010000008">
    <property type="protein sequence ID" value="KAJ8902725.1"/>
    <property type="molecule type" value="Genomic_DNA"/>
</dbReference>
<organism evidence="2 3">
    <name type="scientific">Rhodosorus marinus</name>
    <dbReference type="NCBI Taxonomy" id="101924"/>
    <lineage>
        <taxon>Eukaryota</taxon>
        <taxon>Rhodophyta</taxon>
        <taxon>Stylonematophyceae</taxon>
        <taxon>Stylonematales</taxon>
        <taxon>Stylonemataceae</taxon>
        <taxon>Rhodosorus</taxon>
    </lineage>
</organism>
<keyword evidence="3" id="KW-1185">Reference proteome</keyword>
<feature type="region of interest" description="Disordered" evidence="1">
    <location>
        <begin position="110"/>
        <end position="139"/>
    </location>
</feature>
<evidence type="ECO:0000313" key="3">
    <source>
        <dbReference type="Proteomes" id="UP001157974"/>
    </source>
</evidence>
<name>A0AAV8UJN3_9RHOD</name>
<dbReference type="Proteomes" id="UP001157974">
    <property type="component" value="Unassembled WGS sequence"/>
</dbReference>
<evidence type="ECO:0008006" key="4">
    <source>
        <dbReference type="Google" id="ProtNLM"/>
    </source>
</evidence>
<proteinExistence type="predicted"/>
<evidence type="ECO:0000313" key="2">
    <source>
        <dbReference type="EMBL" id="KAJ8902725.1"/>
    </source>
</evidence>
<protein>
    <recommendedName>
        <fullName evidence="4">Micro-fibrillar-associated protein 1 C-terminal domain-containing protein</fullName>
    </recommendedName>
</protein>
<dbReference type="AlphaFoldDB" id="A0AAV8UJN3"/>